<dbReference type="GeneID" id="19273893"/>
<dbReference type="CDD" id="cd11061">
    <property type="entry name" value="CYP67-like"/>
    <property type="match status" value="1"/>
</dbReference>
<organism evidence="9 10">
    <name type="scientific">Pestalotiopsis fici (strain W106-1 / CGMCC3.15140)</name>
    <dbReference type="NCBI Taxonomy" id="1229662"/>
    <lineage>
        <taxon>Eukaryota</taxon>
        <taxon>Fungi</taxon>
        <taxon>Dikarya</taxon>
        <taxon>Ascomycota</taxon>
        <taxon>Pezizomycotina</taxon>
        <taxon>Sordariomycetes</taxon>
        <taxon>Xylariomycetidae</taxon>
        <taxon>Amphisphaeriales</taxon>
        <taxon>Sporocadaceae</taxon>
        <taxon>Pestalotiopsis</taxon>
    </lineage>
</organism>
<sequence length="527" mass="58978">MGLIDAALPLAKYAASIFLPLILSVVIYRIAFDPLRKFPGPLLGRFSNAYGAYYAAQRNLHIATYQDLKKYGPVYRQGPDRLVFNTPTAVQEIYLHPRITKARLYLQTQYETEHNVFGTMDRHRHQQKRKIYGRLLSDRALRSFEPAMHGEIDIFLRQLHTAGNKPVDMSPLCGRLTTDVAGQIGFGQSLGTQTQPTNRVLPSIMTSLLGLANIYMAWPSLALVHKIIEILPESRRNFHTWRNALFGIISKRVDLPKHARRDIYSIVAEDFEADQEIPPREMGEVWGEATFIIPAGGLTTSTAISAIFFYLSRHQDVYGRLAAEIRAAFPDSASITSGPGLSGCTYLRAVIDESLRMAPSTTITAWREEDPKSKSTEPPFVVDGHIIPRGTYVGVNSYCLMHNEEYFPKPWAFRPERWLAGDEEGSDSMAATMRSAFIPFAVGSASCLGKSMAYMEMSLVIAKTLWYFDFQRAAGEAGQLGGGDPQSSSRPRVDEFQLYDALIADHHGPSLIFSPRGTFWKDLVKNA</sequence>
<dbReference type="InterPro" id="IPR036396">
    <property type="entry name" value="Cyt_P450_sf"/>
</dbReference>
<evidence type="ECO:0000256" key="6">
    <source>
        <dbReference type="ARBA" id="ARBA00023033"/>
    </source>
</evidence>
<dbReference type="Proteomes" id="UP000030651">
    <property type="component" value="Unassembled WGS sequence"/>
</dbReference>
<keyword evidence="10" id="KW-1185">Reference proteome</keyword>
<evidence type="ECO:0000256" key="7">
    <source>
        <dbReference type="PIRSR" id="PIRSR602403-1"/>
    </source>
</evidence>
<dbReference type="GO" id="GO:0004497">
    <property type="term" value="F:monooxygenase activity"/>
    <property type="evidence" value="ECO:0007669"/>
    <property type="project" value="UniProtKB-KW"/>
</dbReference>
<dbReference type="InterPro" id="IPR001128">
    <property type="entry name" value="Cyt_P450"/>
</dbReference>
<dbReference type="Pfam" id="PF00067">
    <property type="entry name" value="p450"/>
    <property type="match status" value="1"/>
</dbReference>
<dbReference type="InterPro" id="IPR002403">
    <property type="entry name" value="Cyt_P450_E_grp-IV"/>
</dbReference>
<dbReference type="PANTHER" id="PTHR24305:SF226">
    <property type="entry name" value="CYTOCHROME P450 MONOOXYGENASE"/>
    <property type="match status" value="1"/>
</dbReference>
<evidence type="ECO:0000256" key="1">
    <source>
        <dbReference type="ARBA" id="ARBA00001971"/>
    </source>
</evidence>
<dbReference type="eggNOG" id="KOG0158">
    <property type="taxonomic scope" value="Eukaryota"/>
</dbReference>
<dbReference type="STRING" id="1229662.W3X0W0"/>
<dbReference type="SUPFAM" id="SSF48264">
    <property type="entry name" value="Cytochrome P450"/>
    <property type="match status" value="1"/>
</dbReference>
<keyword evidence="6" id="KW-0503">Monooxygenase</keyword>
<evidence type="ECO:0000256" key="3">
    <source>
        <dbReference type="ARBA" id="ARBA00022617"/>
    </source>
</evidence>
<gene>
    <name evidence="9" type="ORF">PFICI_08880</name>
</gene>
<keyword evidence="3 7" id="KW-0349">Heme</keyword>
<dbReference type="InterPro" id="IPR050121">
    <property type="entry name" value="Cytochrome_P450_monoxygenase"/>
</dbReference>
<protein>
    <recommendedName>
        <fullName evidence="11">Cytochrome P450</fullName>
    </recommendedName>
</protein>
<dbReference type="GO" id="GO:0016705">
    <property type="term" value="F:oxidoreductase activity, acting on paired donors, with incorporation or reduction of molecular oxygen"/>
    <property type="evidence" value="ECO:0007669"/>
    <property type="project" value="InterPro"/>
</dbReference>
<dbReference type="KEGG" id="pfy:PFICI_08880"/>
<dbReference type="GO" id="GO:0005506">
    <property type="term" value="F:iron ion binding"/>
    <property type="evidence" value="ECO:0007669"/>
    <property type="project" value="InterPro"/>
</dbReference>
<evidence type="ECO:0000256" key="8">
    <source>
        <dbReference type="SAM" id="Phobius"/>
    </source>
</evidence>
<dbReference type="Gene3D" id="1.10.630.10">
    <property type="entry name" value="Cytochrome P450"/>
    <property type="match status" value="1"/>
</dbReference>
<keyword evidence="4 7" id="KW-0479">Metal-binding</keyword>
<comment type="cofactor">
    <cofactor evidence="1 7">
        <name>heme</name>
        <dbReference type="ChEBI" id="CHEBI:30413"/>
    </cofactor>
</comment>
<keyword evidence="5 7" id="KW-0408">Iron</keyword>
<comment type="similarity">
    <text evidence="2">Belongs to the cytochrome P450 family.</text>
</comment>
<evidence type="ECO:0008006" key="11">
    <source>
        <dbReference type="Google" id="ProtNLM"/>
    </source>
</evidence>
<dbReference type="HOGENOM" id="CLU_001570_14_11_1"/>
<keyword evidence="8" id="KW-1133">Transmembrane helix</keyword>
<keyword evidence="8" id="KW-0472">Membrane</keyword>
<dbReference type="InParanoid" id="W3X0W0"/>
<proteinExistence type="inferred from homology"/>
<feature type="transmembrane region" description="Helical" evidence="8">
    <location>
        <begin position="13"/>
        <end position="32"/>
    </location>
</feature>
<dbReference type="PANTHER" id="PTHR24305">
    <property type="entry name" value="CYTOCHROME P450"/>
    <property type="match status" value="1"/>
</dbReference>
<evidence type="ECO:0000256" key="5">
    <source>
        <dbReference type="ARBA" id="ARBA00023004"/>
    </source>
</evidence>
<reference evidence="10" key="1">
    <citation type="journal article" date="2015" name="BMC Genomics">
        <title>Genomic and transcriptomic analysis of the endophytic fungus Pestalotiopsis fici reveals its lifestyle and high potential for synthesis of natural products.</title>
        <authorList>
            <person name="Wang X."/>
            <person name="Zhang X."/>
            <person name="Liu L."/>
            <person name="Xiang M."/>
            <person name="Wang W."/>
            <person name="Sun X."/>
            <person name="Che Y."/>
            <person name="Guo L."/>
            <person name="Liu G."/>
            <person name="Guo L."/>
            <person name="Wang C."/>
            <person name="Yin W.B."/>
            <person name="Stadler M."/>
            <person name="Zhang X."/>
            <person name="Liu X."/>
        </authorList>
    </citation>
    <scope>NUCLEOTIDE SEQUENCE [LARGE SCALE GENOMIC DNA]</scope>
    <source>
        <strain evidence="10">W106-1 / CGMCC3.15140</strain>
    </source>
</reference>
<evidence type="ECO:0000313" key="9">
    <source>
        <dbReference type="EMBL" id="ETS79027.1"/>
    </source>
</evidence>
<accession>W3X0W0</accession>
<evidence type="ECO:0000313" key="10">
    <source>
        <dbReference type="Proteomes" id="UP000030651"/>
    </source>
</evidence>
<dbReference type="EMBL" id="KI912114">
    <property type="protein sequence ID" value="ETS79027.1"/>
    <property type="molecule type" value="Genomic_DNA"/>
</dbReference>
<evidence type="ECO:0000256" key="2">
    <source>
        <dbReference type="ARBA" id="ARBA00010617"/>
    </source>
</evidence>
<dbReference type="PRINTS" id="PR00385">
    <property type="entry name" value="P450"/>
</dbReference>
<keyword evidence="8" id="KW-0812">Transmembrane</keyword>
<dbReference type="OrthoDB" id="1470350at2759"/>
<dbReference type="RefSeq" id="XP_007835652.1">
    <property type="nucleotide sequence ID" value="XM_007837461.1"/>
</dbReference>
<evidence type="ECO:0000256" key="4">
    <source>
        <dbReference type="ARBA" id="ARBA00022723"/>
    </source>
</evidence>
<dbReference type="GO" id="GO:0020037">
    <property type="term" value="F:heme binding"/>
    <property type="evidence" value="ECO:0007669"/>
    <property type="project" value="InterPro"/>
</dbReference>
<keyword evidence="6" id="KW-0560">Oxidoreductase</keyword>
<name>W3X0W0_PESFW</name>
<feature type="binding site" description="axial binding residue" evidence="7">
    <location>
        <position position="447"/>
    </location>
    <ligand>
        <name>heme</name>
        <dbReference type="ChEBI" id="CHEBI:30413"/>
    </ligand>
    <ligandPart>
        <name>Fe</name>
        <dbReference type="ChEBI" id="CHEBI:18248"/>
    </ligandPart>
</feature>
<dbReference type="OMA" id="TEETHRC"/>
<dbReference type="PRINTS" id="PR00465">
    <property type="entry name" value="EP450IV"/>
</dbReference>
<dbReference type="AlphaFoldDB" id="W3X0W0"/>